<reference evidence="9 10" key="1">
    <citation type="journal article" date="2015" name="Nature">
        <title>rRNA introns, odd ribosomes, and small enigmatic genomes across a large radiation of phyla.</title>
        <authorList>
            <person name="Brown C.T."/>
            <person name="Hug L.A."/>
            <person name="Thomas B.C."/>
            <person name="Sharon I."/>
            <person name="Castelle C.J."/>
            <person name="Singh A."/>
            <person name="Wilkins M.J."/>
            <person name="Williams K.H."/>
            <person name="Banfield J.F."/>
        </authorList>
    </citation>
    <scope>NUCLEOTIDE SEQUENCE [LARGE SCALE GENOMIC DNA]</scope>
</reference>
<dbReference type="PANTHER" id="PTHR33885:SF3">
    <property type="entry name" value="PHAGE SHOCK PROTEIN C"/>
    <property type="match status" value="1"/>
</dbReference>
<protein>
    <submittedName>
        <fullName evidence="9">Putative stress-responsive transcriptional regulator</fullName>
    </submittedName>
</protein>
<gene>
    <name evidence="9" type="ORF">UT28_C0001G0733</name>
</gene>
<evidence type="ECO:0000256" key="6">
    <source>
        <dbReference type="SAM" id="Phobius"/>
    </source>
</evidence>
<keyword evidence="4 6" id="KW-1133">Transmembrane helix</keyword>
<keyword evidence="5 6" id="KW-0472">Membrane</keyword>
<dbReference type="Pfam" id="PF22570">
    <property type="entry name" value="LiaF-TM"/>
    <property type="match status" value="1"/>
</dbReference>
<evidence type="ECO:0000313" key="10">
    <source>
        <dbReference type="Proteomes" id="UP000035648"/>
    </source>
</evidence>
<evidence type="ECO:0000313" key="9">
    <source>
        <dbReference type="EMBL" id="AKM82518.1"/>
    </source>
</evidence>
<dbReference type="Proteomes" id="UP000035648">
    <property type="component" value="Chromosome"/>
</dbReference>
<dbReference type="KEGG" id="bbgw:UT28_C0001G0733"/>
<keyword evidence="2" id="KW-1003">Cell membrane</keyword>
<organism evidence="9 10">
    <name type="scientific">Berkelbacteria bacterium GW2011_GWE1_39_12</name>
    <dbReference type="NCBI Taxonomy" id="1618337"/>
    <lineage>
        <taxon>Bacteria</taxon>
        <taxon>Candidatus Berkelbacteria</taxon>
    </lineage>
</organism>
<proteinExistence type="predicted"/>
<evidence type="ECO:0000259" key="8">
    <source>
        <dbReference type="Pfam" id="PF22570"/>
    </source>
</evidence>
<dbReference type="AlphaFoldDB" id="A0A0G4B534"/>
<dbReference type="InterPro" id="IPR007168">
    <property type="entry name" value="Phageshock_PspC_N"/>
</dbReference>
<dbReference type="STRING" id="1618337.UT28_C0001G0733"/>
<evidence type="ECO:0000256" key="5">
    <source>
        <dbReference type="ARBA" id="ARBA00023136"/>
    </source>
</evidence>
<comment type="subcellular location">
    <subcellularLocation>
        <location evidence="1">Cell membrane</location>
        <topology evidence="1">Single-pass membrane protein</topology>
    </subcellularLocation>
</comment>
<feature type="transmembrane region" description="Helical" evidence="6">
    <location>
        <begin position="139"/>
        <end position="157"/>
    </location>
</feature>
<feature type="domain" description="LiaF transmembrane" evidence="8">
    <location>
        <begin position="115"/>
        <end position="159"/>
    </location>
</feature>
<feature type="domain" description="Phage shock protein PspC N-terminal" evidence="7">
    <location>
        <begin position="3"/>
        <end position="60"/>
    </location>
</feature>
<keyword evidence="3 6" id="KW-0812">Transmembrane</keyword>
<evidence type="ECO:0000256" key="2">
    <source>
        <dbReference type="ARBA" id="ARBA00022475"/>
    </source>
</evidence>
<evidence type="ECO:0000256" key="4">
    <source>
        <dbReference type="ARBA" id="ARBA00022989"/>
    </source>
</evidence>
<feature type="transmembrane region" description="Helical" evidence="6">
    <location>
        <begin position="114"/>
        <end position="133"/>
    </location>
</feature>
<dbReference type="GO" id="GO:0005886">
    <property type="term" value="C:plasma membrane"/>
    <property type="evidence" value="ECO:0007669"/>
    <property type="project" value="UniProtKB-SubCell"/>
</dbReference>
<accession>A0A0G4B534</accession>
<dbReference type="InterPro" id="IPR052027">
    <property type="entry name" value="PspC"/>
</dbReference>
<evidence type="ECO:0000256" key="3">
    <source>
        <dbReference type="ARBA" id="ARBA00022692"/>
    </source>
</evidence>
<name>A0A0G4B534_9BACT</name>
<sequence length="162" mass="18551">MTKELVRPKKGRVLFGVAQGLGEYFEIDPVIVRIIFIILTIWGGIGVILYILGIFLIPDENGDEIEKEAKDLKKDKEKIKDKFQANTRSVAEEVKYKSNNYANQYDHEKKSGSIIFGLIVLVFGLMLLFNNIFPWFSWGRFWPLILITIGLIIISSGRKKAE</sequence>
<dbReference type="InterPro" id="IPR054331">
    <property type="entry name" value="LiaF_TM"/>
</dbReference>
<feature type="transmembrane region" description="Helical" evidence="6">
    <location>
        <begin position="30"/>
        <end position="57"/>
    </location>
</feature>
<evidence type="ECO:0000256" key="1">
    <source>
        <dbReference type="ARBA" id="ARBA00004162"/>
    </source>
</evidence>
<evidence type="ECO:0000259" key="7">
    <source>
        <dbReference type="Pfam" id="PF04024"/>
    </source>
</evidence>
<dbReference type="EMBL" id="CP011213">
    <property type="protein sequence ID" value="AKM82518.1"/>
    <property type="molecule type" value="Genomic_DNA"/>
</dbReference>
<dbReference type="Pfam" id="PF04024">
    <property type="entry name" value="PspC"/>
    <property type="match status" value="1"/>
</dbReference>
<dbReference type="PANTHER" id="PTHR33885">
    <property type="entry name" value="PHAGE SHOCK PROTEIN C"/>
    <property type="match status" value="1"/>
</dbReference>